<protein>
    <recommendedName>
        <fullName evidence="1">Secretion system C-terminal sorting domain-containing protein</fullName>
    </recommendedName>
</protein>
<feature type="domain" description="Secretion system C-terminal sorting" evidence="1">
    <location>
        <begin position="496"/>
        <end position="570"/>
    </location>
</feature>
<gene>
    <name evidence="2" type="ORF">ASZ90_004369</name>
</gene>
<dbReference type="NCBIfam" id="TIGR04183">
    <property type="entry name" value="Por_Secre_tail"/>
    <property type="match status" value="1"/>
</dbReference>
<dbReference type="AlphaFoldDB" id="A0A0W8FY10"/>
<dbReference type="EMBL" id="LNQE01000597">
    <property type="protein sequence ID" value="KUG25800.1"/>
    <property type="molecule type" value="Genomic_DNA"/>
</dbReference>
<proteinExistence type="predicted"/>
<dbReference type="InterPro" id="IPR036278">
    <property type="entry name" value="Sialidase_sf"/>
</dbReference>
<evidence type="ECO:0000313" key="2">
    <source>
        <dbReference type="EMBL" id="KUG25800.1"/>
    </source>
</evidence>
<reference evidence="2" key="1">
    <citation type="journal article" date="2015" name="Proc. Natl. Acad. Sci. U.S.A.">
        <title>Networks of energetic and metabolic interactions define dynamics in microbial communities.</title>
        <authorList>
            <person name="Embree M."/>
            <person name="Liu J.K."/>
            <person name="Al-Bassam M.M."/>
            <person name="Zengler K."/>
        </authorList>
    </citation>
    <scope>NUCLEOTIDE SEQUENCE</scope>
</reference>
<sequence length="574" mass="62390">MFKRVTYSLFAVLLAVSLTFAGNIEQQYAKKVDPNQVPQNVLPAKNMTKVATNFLGNTDYDYGGNSTVNEQVWPYDIDGDGVLDPVGTFMVRFPDVTRKNVLFLGLEGEFTTLDASDPALLTGWGVIQSINAGPWDGHAAIMGHQGGASKLTVFNLADFSTLYFHAAMDVAQNFPCFSYLPDGTISVVATDAVVRKTSAADPLVSTEVGVTLDSDASENPVRRSPNGNYLAAVTDDGAEFVYLYTSEDGGDTWTEEVIGEQLVSPIINRPGYQPLFVNFGQRSYAVDNNGVVHVGFNGYSFNISGTDTTFAFPALYWNSNHKNWIAISDEDEELGEELASARPGNGIGNAYPHPSVSPDGQVVSVLYQAPEFVSGALNIYPGDGTGNSTPIFYTFIKHTHSANGGATFSDPVVASGEPNESDVFPTAYDWLTNDGNQYTVRYMYMVDAIPGVSLFADNNSASNDTYWAYDEFTFTAVPESVEDQELVNSFSLMQNYPNPFNPSTTIKYSVPQLTNVSLKIYDVLGKEVSTLVNAQQAQGVYEVTFDASNLASGMYIYTIQAGSFTSSKKMLLMK</sequence>
<dbReference type="InterPro" id="IPR026444">
    <property type="entry name" value="Secre_tail"/>
</dbReference>
<dbReference type="Pfam" id="PF18962">
    <property type="entry name" value="Por_Secre_tail"/>
    <property type="match status" value="1"/>
</dbReference>
<dbReference type="SUPFAM" id="SSF50939">
    <property type="entry name" value="Sialidases"/>
    <property type="match status" value="1"/>
</dbReference>
<accession>A0A0W8FY10</accession>
<organism evidence="2">
    <name type="scientific">hydrocarbon metagenome</name>
    <dbReference type="NCBI Taxonomy" id="938273"/>
    <lineage>
        <taxon>unclassified sequences</taxon>
        <taxon>metagenomes</taxon>
        <taxon>ecological metagenomes</taxon>
    </lineage>
</organism>
<evidence type="ECO:0000259" key="1">
    <source>
        <dbReference type="Pfam" id="PF18962"/>
    </source>
</evidence>
<dbReference type="CDD" id="cd15482">
    <property type="entry name" value="Sialidase_non-viral"/>
    <property type="match status" value="1"/>
</dbReference>
<dbReference type="Gene3D" id="2.60.40.4070">
    <property type="match status" value="1"/>
</dbReference>
<comment type="caution">
    <text evidence="2">The sequence shown here is derived from an EMBL/GenBank/DDBJ whole genome shotgun (WGS) entry which is preliminary data.</text>
</comment>
<name>A0A0W8FY10_9ZZZZ</name>